<protein>
    <recommendedName>
        <fullName evidence="9">SHC SH2 domain-binding protein 1</fullName>
    </recommendedName>
</protein>
<evidence type="ECO:0000313" key="8">
    <source>
        <dbReference type="Proteomes" id="UP001181693"/>
    </source>
</evidence>
<dbReference type="InterPro" id="IPR057508">
    <property type="entry name" value="SHCBP-like_N"/>
</dbReference>
<dbReference type="GO" id="GO:0008543">
    <property type="term" value="P:fibroblast growth factor receptor signaling pathway"/>
    <property type="evidence" value="ECO:0007669"/>
    <property type="project" value="TreeGrafter"/>
</dbReference>
<dbReference type="Proteomes" id="UP001181693">
    <property type="component" value="Unassembled WGS sequence"/>
</dbReference>
<dbReference type="SUPFAM" id="SSF51126">
    <property type="entry name" value="Pectin lyase-like"/>
    <property type="match status" value="1"/>
</dbReference>
<evidence type="ECO:0000256" key="4">
    <source>
        <dbReference type="SAM" id="MobiDB-lite"/>
    </source>
</evidence>
<dbReference type="AlphaFoldDB" id="A0AAV2ZXG1"/>
<dbReference type="Pfam" id="PF23762">
    <property type="entry name" value="SHCBP_N"/>
    <property type="match status" value="1"/>
</dbReference>
<dbReference type="InterPro" id="IPR006626">
    <property type="entry name" value="PbH1"/>
</dbReference>
<evidence type="ECO:0000313" key="7">
    <source>
        <dbReference type="EMBL" id="DBA16802.1"/>
    </source>
</evidence>
<reference evidence="7" key="1">
    <citation type="thesis" date="2020" institute="ProQuest LLC" country="789 East Eisenhower Parkway, Ann Arbor, MI, USA">
        <title>Comparative Genomics and Chromosome Evolution.</title>
        <authorList>
            <person name="Mudd A.B."/>
        </authorList>
    </citation>
    <scope>NUCLEOTIDE SEQUENCE</scope>
    <source>
        <strain evidence="7">1538</strain>
        <tissue evidence="7">Blood</tissue>
    </source>
</reference>
<dbReference type="EMBL" id="DYDO01000010">
    <property type="protein sequence ID" value="DBA16802.1"/>
    <property type="molecule type" value="Genomic_DNA"/>
</dbReference>
<dbReference type="InterPro" id="IPR012334">
    <property type="entry name" value="Pectin_lyas_fold"/>
</dbReference>
<dbReference type="Gene3D" id="2.160.20.10">
    <property type="entry name" value="Single-stranded right-handed beta-helix, Pectin lyase-like"/>
    <property type="match status" value="1"/>
</dbReference>
<dbReference type="SMART" id="SM00710">
    <property type="entry name" value="PbH1"/>
    <property type="match status" value="4"/>
</dbReference>
<evidence type="ECO:0000256" key="2">
    <source>
        <dbReference type="ARBA" id="ARBA00022490"/>
    </source>
</evidence>
<sequence>MSERRMAGLLEEGEEEVGLPEELGPDIKQVLFPEDEDSDYGSHKKLGRMSPCRILAGNVQFPDLFQTSNLLFYERFEAYKDYLLGDAKPSEVMEFISEYLEKALEPSGWKAVWRTDIFEVLVEVSDVSYSSLKAVVHPWEPFTCEYRMQCVTEQSIRDLLEVKEQRVPLQELYVVFDDSGEFDQTAMSIEHVRFFFQHIWRPWDEEEEDYFDYFTRCAEPRLRLHYDILEERIPSELVSEYHSILTRCMEVYTQFNNLRNVLSNSDSDTELDNVSMVEGMKMDGEMESLKRKLKMIENPLLRYLFCCQKSPGTYSMKKKGPRPTGKKVIHVVSTSMTIETLMCLTSERLEPESCNQSQEIQFHKDLLEAVNVCYDGDLVLVCPGHYYIYSQICIADSVHIEGYGMPDDIVIEKKGKGDKFVECCGPNVKISKVKLIQHNAVEGIVSVLGGKTELENCVFQCDTTGITVKKSAELVMQYCDLYGAKGAGLEIYPGSNCTLTDNGIHHCKDGILIKDFIDEVHDLPKIILEHNVIHNNEGYAVVLVKPSATMEKMRTDHKDEGMMGNKMTSPTIPLESGDMMPSQDNIDQPEGSAEDSGNRLAIDILAGSIEGECNPLQAENDDCIAPEEIDGNQTIATELTANSRRKTIIYKKRLSALGITKADDSQILSQEMFVSIANNQFKWNGKGSFGTFLF</sequence>
<dbReference type="PANTHER" id="PTHR14695:SF8">
    <property type="entry name" value="SHC SH2 DOMAIN-BINDING PROTEIN 1"/>
    <property type="match status" value="1"/>
</dbReference>
<keyword evidence="3" id="KW-0206">Cytoskeleton</keyword>
<evidence type="ECO:0000259" key="6">
    <source>
        <dbReference type="Pfam" id="PF23762"/>
    </source>
</evidence>
<dbReference type="PANTHER" id="PTHR14695">
    <property type="entry name" value="SHC SH2-DOMAIN BINDING PROTEIN 1-RELATED"/>
    <property type="match status" value="1"/>
</dbReference>
<gene>
    <name evidence="7" type="ORF">GDO54_002341</name>
</gene>
<proteinExistence type="predicted"/>
<evidence type="ECO:0000256" key="3">
    <source>
        <dbReference type="ARBA" id="ARBA00023212"/>
    </source>
</evidence>
<dbReference type="InterPro" id="IPR045140">
    <property type="entry name" value="SHCBP1-like"/>
</dbReference>
<feature type="domain" description="SHC SH2" evidence="6">
    <location>
        <begin position="74"/>
        <end position="302"/>
    </location>
</feature>
<keyword evidence="2" id="KW-0963">Cytoplasm</keyword>
<evidence type="ECO:0000259" key="5">
    <source>
        <dbReference type="Pfam" id="PF13229"/>
    </source>
</evidence>
<dbReference type="InterPro" id="IPR039448">
    <property type="entry name" value="Beta_helix"/>
</dbReference>
<feature type="region of interest" description="Disordered" evidence="4">
    <location>
        <begin position="575"/>
        <end position="597"/>
    </location>
</feature>
<organism evidence="7 8">
    <name type="scientific">Pyxicephalus adspersus</name>
    <name type="common">African bullfrog</name>
    <dbReference type="NCBI Taxonomy" id="30357"/>
    <lineage>
        <taxon>Eukaryota</taxon>
        <taxon>Metazoa</taxon>
        <taxon>Chordata</taxon>
        <taxon>Craniata</taxon>
        <taxon>Vertebrata</taxon>
        <taxon>Euteleostomi</taxon>
        <taxon>Amphibia</taxon>
        <taxon>Batrachia</taxon>
        <taxon>Anura</taxon>
        <taxon>Neobatrachia</taxon>
        <taxon>Ranoidea</taxon>
        <taxon>Pyxicephalidae</taxon>
        <taxon>Pyxicephalinae</taxon>
        <taxon>Pyxicephalus</taxon>
    </lineage>
</organism>
<dbReference type="Pfam" id="PF13229">
    <property type="entry name" value="Beta_helix"/>
    <property type="match status" value="1"/>
</dbReference>
<dbReference type="GO" id="GO:0005819">
    <property type="term" value="C:spindle"/>
    <property type="evidence" value="ECO:0007669"/>
    <property type="project" value="UniProtKB-SubCell"/>
</dbReference>
<name>A0AAV2ZXG1_PYXAD</name>
<evidence type="ECO:0008006" key="9">
    <source>
        <dbReference type="Google" id="ProtNLM"/>
    </source>
</evidence>
<dbReference type="InterPro" id="IPR011050">
    <property type="entry name" value="Pectin_lyase_fold/virulence"/>
</dbReference>
<feature type="domain" description="Right handed beta helix" evidence="5">
    <location>
        <begin position="436"/>
        <end position="545"/>
    </location>
</feature>
<accession>A0AAV2ZXG1</accession>
<keyword evidence="8" id="KW-1185">Reference proteome</keyword>
<evidence type="ECO:0000256" key="1">
    <source>
        <dbReference type="ARBA" id="ARBA00004186"/>
    </source>
</evidence>
<comment type="caution">
    <text evidence="7">The sequence shown here is derived from an EMBL/GenBank/DDBJ whole genome shotgun (WGS) entry which is preliminary data.</text>
</comment>
<comment type="subcellular location">
    <subcellularLocation>
        <location evidence="1">Cytoplasm</location>
        <location evidence="1">Cytoskeleton</location>
        <location evidence="1">Spindle</location>
    </subcellularLocation>
</comment>